<dbReference type="OrthoDB" id="9767256at2"/>
<dbReference type="SUPFAM" id="SSF56176">
    <property type="entry name" value="FAD-binding/transporter-associated domain-like"/>
    <property type="match status" value="1"/>
</dbReference>
<dbReference type="GO" id="GO:0008610">
    <property type="term" value="P:lipid biosynthetic process"/>
    <property type="evidence" value="ECO:0007669"/>
    <property type="project" value="InterPro"/>
</dbReference>
<reference evidence="10" key="1">
    <citation type="submission" date="2017-06" db="EMBL/GenBank/DDBJ databases">
        <authorList>
            <person name="Varghese N."/>
            <person name="Submissions S."/>
        </authorList>
    </citation>
    <scope>NUCLEOTIDE SEQUENCE [LARGE SCALE GENOMIC DNA]</scope>
    <source>
        <strain evidence="10">JAD2</strain>
    </source>
</reference>
<organism evidence="9 10">
    <name type="scientific">Thermoflexus hugenholtzii JAD2</name>
    <dbReference type="NCBI Taxonomy" id="877466"/>
    <lineage>
        <taxon>Bacteria</taxon>
        <taxon>Bacillati</taxon>
        <taxon>Chloroflexota</taxon>
        <taxon>Thermoflexia</taxon>
        <taxon>Thermoflexales</taxon>
        <taxon>Thermoflexaceae</taxon>
        <taxon>Thermoflexus</taxon>
    </lineage>
</organism>
<evidence type="ECO:0000256" key="4">
    <source>
        <dbReference type="PIRSR" id="PIRSR625650-1"/>
    </source>
</evidence>
<feature type="site" description="Important for enzyme activity" evidence="7">
    <location>
        <position position="312"/>
    </location>
</feature>
<proteinExistence type="inferred from homology"/>
<dbReference type="Gene3D" id="3.30.465.10">
    <property type="match status" value="1"/>
</dbReference>
<feature type="active site" description="Proton donor/acceptor" evidence="4">
    <location>
        <position position="449"/>
    </location>
</feature>
<evidence type="ECO:0000256" key="5">
    <source>
        <dbReference type="PIRSR" id="PIRSR625650-2"/>
    </source>
</evidence>
<keyword evidence="3 6" id="KW-0274">FAD</keyword>
<dbReference type="Gene3D" id="1.10.45.10">
    <property type="entry name" value="Vanillyl-alcohol Oxidase, Chain A, domain 4"/>
    <property type="match status" value="1"/>
</dbReference>
<evidence type="ECO:0000313" key="10">
    <source>
        <dbReference type="Proteomes" id="UP000197025"/>
    </source>
</evidence>
<evidence type="ECO:0000256" key="7">
    <source>
        <dbReference type="PIRSR" id="PIRSR625650-4"/>
    </source>
</evidence>
<comment type="similarity">
    <text evidence="1">Belongs to the FAD-binding oxidoreductase/transferase type 4 family.</text>
</comment>
<evidence type="ECO:0000259" key="8">
    <source>
        <dbReference type="PROSITE" id="PS51387"/>
    </source>
</evidence>
<gene>
    <name evidence="9" type="ORF">SAMN02746019_00023740</name>
</gene>
<comment type="cofactor">
    <cofactor evidence="6">
        <name>FAD</name>
        <dbReference type="ChEBI" id="CHEBI:57692"/>
    </cofactor>
</comment>
<dbReference type="GO" id="GO:0008609">
    <property type="term" value="F:alkylglycerone-phosphate synthase activity"/>
    <property type="evidence" value="ECO:0007669"/>
    <property type="project" value="InterPro"/>
</dbReference>
<evidence type="ECO:0000256" key="3">
    <source>
        <dbReference type="ARBA" id="ARBA00022827"/>
    </source>
</evidence>
<dbReference type="InterPro" id="IPR006094">
    <property type="entry name" value="Oxid_FAD_bind_N"/>
</dbReference>
<dbReference type="InterPro" id="IPR004113">
    <property type="entry name" value="FAD-bd_oxidored_4_C"/>
</dbReference>
<dbReference type="InParanoid" id="A0A212Q0V0"/>
<dbReference type="InterPro" id="IPR025650">
    <property type="entry name" value="Alkyl-DHAP_Synthase"/>
</dbReference>
<dbReference type="Pfam" id="PF02913">
    <property type="entry name" value="FAD-oxidase_C"/>
    <property type="match status" value="1"/>
</dbReference>
<evidence type="ECO:0000256" key="6">
    <source>
        <dbReference type="PIRSR" id="PIRSR625650-3"/>
    </source>
</evidence>
<dbReference type="GO" id="GO:0071949">
    <property type="term" value="F:FAD binding"/>
    <property type="evidence" value="ECO:0007669"/>
    <property type="project" value="InterPro"/>
</dbReference>
<dbReference type="InterPro" id="IPR016166">
    <property type="entry name" value="FAD-bd_PCMH"/>
</dbReference>
<dbReference type="PROSITE" id="PS51387">
    <property type="entry name" value="FAD_PCMH"/>
    <property type="match status" value="1"/>
</dbReference>
<evidence type="ECO:0000256" key="2">
    <source>
        <dbReference type="ARBA" id="ARBA00022630"/>
    </source>
</evidence>
<dbReference type="InterPro" id="IPR016171">
    <property type="entry name" value="Vanillyl_alc_oxidase_C-sub2"/>
</dbReference>
<dbReference type="Gene3D" id="3.30.300.330">
    <property type="match status" value="1"/>
</dbReference>
<dbReference type="InterPro" id="IPR036318">
    <property type="entry name" value="FAD-bd_PCMH-like_sf"/>
</dbReference>
<dbReference type="Pfam" id="PF01565">
    <property type="entry name" value="FAD_binding_4"/>
    <property type="match status" value="1"/>
</dbReference>
<dbReference type="AlphaFoldDB" id="A0A212Q0V0"/>
<protein>
    <submittedName>
        <fullName evidence="9">Alkyldihydroxyacetonephosphate synthase</fullName>
    </submittedName>
</protein>
<name>A0A212Q0V0_9CHLR</name>
<feature type="binding site" evidence="6">
    <location>
        <begin position="127"/>
        <end position="133"/>
    </location>
    <ligand>
        <name>FAD</name>
        <dbReference type="ChEBI" id="CHEBI:57692"/>
    </ligand>
</feature>
<dbReference type="InterPro" id="IPR016169">
    <property type="entry name" value="FAD-bd_PCMH_sub2"/>
</dbReference>
<dbReference type="PANTHER" id="PTHR46568">
    <property type="entry name" value="ALKYLDIHYDROXYACETONEPHOSPHATE SYNTHASE, PEROXISOMAL"/>
    <property type="match status" value="1"/>
</dbReference>
<feature type="binding site" evidence="5">
    <location>
        <position position="388"/>
    </location>
    <ligand>
        <name>substrate</name>
    </ligand>
</feature>
<accession>A0A212Q0V0</accession>
<feature type="binding site" evidence="6">
    <location>
        <begin position="261"/>
        <end position="267"/>
    </location>
    <ligand>
        <name>FAD</name>
        <dbReference type="ChEBI" id="CHEBI:57692"/>
    </ligand>
</feature>
<evidence type="ECO:0000256" key="1">
    <source>
        <dbReference type="ARBA" id="ARBA00008000"/>
    </source>
</evidence>
<dbReference type="SUPFAM" id="SSF55103">
    <property type="entry name" value="FAD-linked oxidases, C-terminal domain"/>
    <property type="match status" value="1"/>
</dbReference>
<dbReference type="PANTHER" id="PTHR46568:SF1">
    <property type="entry name" value="ALKYLDIHYDROXYACETONEPHOSPHATE SYNTHASE, PEROXISOMAL"/>
    <property type="match status" value="1"/>
</dbReference>
<evidence type="ECO:0000313" key="9">
    <source>
        <dbReference type="EMBL" id="SNB52798.1"/>
    </source>
</evidence>
<keyword evidence="2" id="KW-0285">Flavoprotein</keyword>
<keyword evidence="10" id="KW-1185">Reference proteome</keyword>
<dbReference type="Proteomes" id="UP000197025">
    <property type="component" value="Unassembled WGS sequence"/>
</dbReference>
<sequence>MPDRLRKWNGWGYEGEGIPAERVARWLKAVEPWLRISLKDHQPPLPLESLRIPPPRISVEIPGFKGDLTATPYERALHAAGRSFGDLVRLRTGQDLCFPDAVAYPEDELDLLRLLESAERQSIALIPYGGGTSVVGGVEPAVPPGFQGVLSVDLARMNRIRYLDPSSRRVRVQVGIRGPDLEEALRAHGLAFRHYPQSFQMSTLGGWIATRAAGHFATAWGRIEHRVESLRVLTPRGVLETREVPASASGPDVRSWIVGSEGAFGFITEAVVRAVRPPVAKRAGGFRFPEFSAGLEALRRIVQAGLAPAVLRLLDEYEVAISAALTGRPLEPGALLHISLEIEDPEDAHRAEANWRSALRWIERAGGIPASEAVETWKQAYFEQPYWRDLMIDFGLLLDTVETAVPWSRAENTVRTVRERLLQRIDRWSPVGGVMTRVTHVYPDGCALYFTFFARPPREALREAWQDLRGTALEAFLECGGTITHHHGTGRDLQSLLMAEHGSLAVDILQRVKGALDPSGIMNPGVLVAPTPHG</sequence>
<dbReference type="Gene3D" id="3.30.70.3450">
    <property type="match status" value="1"/>
</dbReference>
<dbReference type="InterPro" id="IPR016164">
    <property type="entry name" value="FAD-linked_Oxase-like_C"/>
</dbReference>
<feature type="domain" description="FAD-binding PCMH-type" evidence="8">
    <location>
        <begin position="95"/>
        <end position="277"/>
    </location>
</feature>
<dbReference type="RefSeq" id="WP_088570140.1">
    <property type="nucleotide sequence ID" value="NZ_FYEK01000003.1"/>
</dbReference>
<dbReference type="EMBL" id="FYEK01000003">
    <property type="protein sequence ID" value="SNB52798.1"/>
    <property type="molecule type" value="Genomic_DNA"/>
</dbReference>